<evidence type="ECO:0000313" key="2">
    <source>
        <dbReference type="Proteomes" id="UP000799778"/>
    </source>
</evidence>
<sequence length="81" mass="8812">MILQRQRSVHGLVGLALHPTCHCVALHCTARHCIVSYCTVDGRCSRHGDGGVLFYSAYGSTHDDIPTYTSLPCTPAQRISV</sequence>
<gene>
    <name evidence="1" type="ORF">BU24DRAFT_225775</name>
</gene>
<evidence type="ECO:0000313" key="1">
    <source>
        <dbReference type="EMBL" id="KAF2014958.1"/>
    </source>
</evidence>
<dbReference type="RefSeq" id="XP_033383297.1">
    <property type="nucleotide sequence ID" value="XM_033522105.1"/>
</dbReference>
<protein>
    <submittedName>
        <fullName evidence="1">Uncharacterized protein</fullName>
    </submittedName>
</protein>
<dbReference type="GeneID" id="54279502"/>
<dbReference type="AlphaFoldDB" id="A0A6A5XNY6"/>
<proteinExistence type="predicted"/>
<dbReference type="EMBL" id="ML978070">
    <property type="protein sequence ID" value="KAF2014958.1"/>
    <property type="molecule type" value="Genomic_DNA"/>
</dbReference>
<reference evidence="1" key="1">
    <citation type="journal article" date="2020" name="Stud. Mycol.">
        <title>101 Dothideomycetes genomes: a test case for predicting lifestyles and emergence of pathogens.</title>
        <authorList>
            <person name="Haridas S."/>
            <person name="Albert R."/>
            <person name="Binder M."/>
            <person name="Bloem J."/>
            <person name="Labutti K."/>
            <person name="Salamov A."/>
            <person name="Andreopoulos B."/>
            <person name="Baker S."/>
            <person name="Barry K."/>
            <person name="Bills G."/>
            <person name="Bluhm B."/>
            <person name="Cannon C."/>
            <person name="Castanera R."/>
            <person name="Culley D."/>
            <person name="Daum C."/>
            <person name="Ezra D."/>
            <person name="Gonzalez J."/>
            <person name="Henrissat B."/>
            <person name="Kuo A."/>
            <person name="Liang C."/>
            <person name="Lipzen A."/>
            <person name="Lutzoni F."/>
            <person name="Magnuson J."/>
            <person name="Mondo S."/>
            <person name="Nolan M."/>
            <person name="Ohm R."/>
            <person name="Pangilinan J."/>
            <person name="Park H.-J."/>
            <person name="Ramirez L."/>
            <person name="Alfaro M."/>
            <person name="Sun H."/>
            <person name="Tritt A."/>
            <person name="Yoshinaga Y."/>
            <person name="Zwiers L.-H."/>
            <person name="Turgeon B."/>
            <person name="Goodwin S."/>
            <person name="Spatafora J."/>
            <person name="Crous P."/>
            <person name="Grigoriev I."/>
        </authorList>
    </citation>
    <scope>NUCLEOTIDE SEQUENCE</scope>
    <source>
        <strain evidence="1">CBS 175.79</strain>
    </source>
</reference>
<accession>A0A6A5XNY6</accession>
<organism evidence="1 2">
    <name type="scientific">Aaosphaeria arxii CBS 175.79</name>
    <dbReference type="NCBI Taxonomy" id="1450172"/>
    <lineage>
        <taxon>Eukaryota</taxon>
        <taxon>Fungi</taxon>
        <taxon>Dikarya</taxon>
        <taxon>Ascomycota</taxon>
        <taxon>Pezizomycotina</taxon>
        <taxon>Dothideomycetes</taxon>
        <taxon>Pleosporomycetidae</taxon>
        <taxon>Pleosporales</taxon>
        <taxon>Pleosporales incertae sedis</taxon>
        <taxon>Aaosphaeria</taxon>
    </lineage>
</organism>
<name>A0A6A5XNY6_9PLEO</name>
<dbReference type="Proteomes" id="UP000799778">
    <property type="component" value="Unassembled WGS sequence"/>
</dbReference>
<keyword evidence="2" id="KW-1185">Reference proteome</keyword>